<reference evidence="1" key="1">
    <citation type="submission" date="2022-04" db="EMBL/GenBank/DDBJ databases">
        <title>Chromosome-scale genome assembly of Holotrichia oblita Faldermann.</title>
        <authorList>
            <person name="Rongchong L."/>
        </authorList>
    </citation>
    <scope>NUCLEOTIDE SEQUENCE</scope>
    <source>
        <strain evidence="1">81SQS9</strain>
    </source>
</reference>
<keyword evidence="1" id="KW-0648">Protein biosynthesis</keyword>
<comment type="caution">
    <text evidence="1">The sequence shown here is derived from an EMBL/GenBank/DDBJ whole genome shotgun (WGS) entry which is preliminary data.</text>
</comment>
<sequence length="188" mass="21805">MCPHILRYLATAVIINRGRRSALKDLVKVIQQESYTYRDPITEFVEHLYVNFDFDGARQKLHECQIVLFNDFFLISCLDEFVENARLMIFETFCRIHQCISIGMLAEKLNMNPDEAECWIVNLIRNARLDAKIDSKLGHVVMGAQPLSPYQQLIEKVDSLAVRSETLVGLIDRKLKARTDIRWGAQEF</sequence>
<gene>
    <name evidence="1" type="ORF">MML48_1g18634</name>
</gene>
<accession>A0ACB9TYQ8</accession>
<keyword evidence="1" id="KW-0396">Initiation factor</keyword>
<keyword evidence="2" id="KW-1185">Reference proteome</keyword>
<protein>
    <submittedName>
        <fullName evidence="1">Eukaryotic translation initiation factor 3 subunit e</fullName>
    </submittedName>
</protein>
<dbReference type="EMBL" id="CM043015">
    <property type="protein sequence ID" value="KAI4471903.1"/>
    <property type="molecule type" value="Genomic_DNA"/>
</dbReference>
<organism evidence="1 2">
    <name type="scientific">Holotrichia oblita</name>
    <name type="common">Chafer beetle</name>
    <dbReference type="NCBI Taxonomy" id="644536"/>
    <lineage>
        <taxon>Eukaryota</taxon>
        <taxon>Metazoa</taxon>
        <taxon>Ecdysozoa</taxon>
        <taxon>Arthropoda</taxon>
        <taxon>Hexapoda</taxon>
        <taxon>Insecta</taxon>
        <taxon>Pterygota</taxon>
        <taxon>Neoptera</taxon>
        <taxon>Endopterygota</taxon>
        <taxon>Coleoptera</taxon>
        <taxon>Polyphaga</taxon>
        <taxon>Scarabaeiformia</taxon>
        <taxon>Scarabaeidae</taxon>
        <taxon>Melolonthinae</taxon>
        <taxon>Holotrichia</taxon>
    </lineage>
</organism>
<evidence type="ECO:0000313" key="1">
    <source>
        <dbReference type="EMBL" id="KAI4471903.1"/>
    </source>
</evidence>
<dbReference type="Proteomes" id="UP001056778">
    <property type="component" value="Chromosome 1"/>
</dbReference>
<evidence type="ECO:0000313" key="2">
    <source>
        <dbReference type="Proteomes" id="UP001056778"/>
    </source>
</evidence>
<proteinExistence type="predicted"/>
<name>A0ACB9TYQ8_HOLOL</name>